<evidence type="ECO:0000256" key="1">
    <source>
        <dbReference type="SAM" id="MobiDB-lite"/>
    </source>
</evidence>
<reference evidence="4" key="1">
    <citation type="journal article" date="2019" name="Int. J. Syst. Evol. Microbiol.">
        <title>The Global Catalogue of Microorganisms (GCM) 10K type strain sequencing project: providing services to taxonomists for standard genome sequencing and annotation.</title>
        <authorList>
            <consortium name="The Broad Institute Genomics Platform"/>
            <consortium name="The Broad Institute Genome Sequencing Center for Infectious Disease"/>
            <person name="Wu L."/>
            <person name="Ma J."/>
        </authorList>
    </citation>
    <scope>NUCLEOTIDE SEQUENCE [LARGE SCALE GENOMIC DNA]</scope>
    <source>
        <strain evidence="4">JCM 16924</strain>
    </source>
</reference>
<proteinExistence type="predicted"/>
<feature type="compositionally biased region" description="Low complexity" evidence="1">
    <location>
        <begin position="47"/>
        <end position="66"/>
    </location>
</feature>
<dbReference type="Proteomes" id="UP001500456">
    <property type="component" value="Unassembled WGS sequence"/>
</dbReference>
<keyword evidence="4" id="KW-1185">Reference proteome</keyword>
<protein>
    <recommendedName>
        <fullName evidence="5">Lipoprotein</fullName>
    </recommendedName>
</protein>
<evidence type="ECO:0008006" key="5">
    <source>
        <dbReference type="Google" id="ProtNLM"/>
    </source>
</evidence>
<comment type="caution">
    <text evidence="3">The sequence shown here is derived from an EMBL/GenBank/DDBJ whole genome shotgun (WGS) entry which is preliminary data.</text>
</comment>
<evidence type="ECO:0000256" key="2">
    <source>
        <dbReference type="SAM" id="SignalP"/>
    </source>
</evidence>
<evidence type="ECO:0000313" key="4">
    <source>
        <dbReference type="Proteomes" id="UP001500456"/>
    </source>
</evidence>
<evidence type="ECO:0000313" key="3">
    <source>
        <dbReference type="EMBL" id="GAA4015132.1"/>
    </source>
</evidence>
<feature type="signal peptide" evidence="2">
    <location>
        <begin position="1"/>
        <end position="34"/>
    </location>
</feature>
<sequence>MTSATFSCTAARRRVRTAAAAAALAGALTLTACSGDGGSDDEGSGGPSPSASASASGSPSGSADTGGVTGGSEGGASKELEGSWLATTDGKAVALVITGAKAGLFATDGAVCSGTASKEAGAETIRLKCSDGSKNRAEGTVDSVGGSTLEVTWEGGLGTETYTRSEGGQLPSELPTASLGS</sequence>
<accession>A0ABP7SRY9</accession>
<dbReference type="EMBL" id="BAAAZX010000023">
    <property type="protein sequence ID" value="GAA4015132.1"/>
    <property type="molecule type" value="Genomic_DNA"/>
</dbReference>
<feature type="region of interest" description="Disordered" evidence="1">
    <location>
        <begin position="160"/>
        <end position="181"/>
    </location>
</feature>
<feature type="chain" id="PRO_5045872125" description="Lipoprotein" evidence="2">
    <location>
        <begin position="35"/>
        <end position="181"/>
    </location>
</feature>
<organism evidence="3 4">
    <name type="scientific">Streptomyces plumbiresistens</name>
    <dbReference type="NCBI Taxonomy" id="511811"/>
    <lineage>
        <taxon>Bacteria</taxon>
        <taxon>Bacillati</taxon>
        <taxon>Actinomycetota</taxon>
        <taxon>Actinomycetes</taxon>
        <taxon>Kitasatosporales</taxon>
        <taxon>Streptomycetaceae</taxon>
        <taxon>Streptomyces</taxon>
    </lineage>
</organism>
<name>A0ABP7SRY9_9ACTN</name>
<keyword evidence="2" id="KW-0732">Signal</keyword>
<feature type="region of interest" description="Disordered" evidence="1">
    <location>
        <begin position="35"/>
        <end position="82"/>
    </location>
</feature>
<gene>
    <name evidence="3" type="ORF">GCM10022232_67670</name>
</gene>
<dbReference type="RefSeq" id="WP_266435836.1">
    <property type="nucleotide sequence ID" value="NZ_BAAAZX010000023.1"/>
</dbReference>